<comment type="caution">
    <text evidence="1">The sequence shown here is derived from an EMBL/GenBank/DDBJ whole genome shotgun (WGS) entry which is preliminary data.</text>
</comment>
<reference evidence="1 2" key="1">
    <citation type="submission" date="2019-08" db="EMBL/GenBank/DDBJ databases">
        <title>In-depth cultivation of the pig gut microbiome towards novel bacterial diversity and tailored functional studies.</title>
        <authorList>
            <person name="Wylensek D."/>
            <person name="Hitch T.C.A."/>
            <person name="Clavel T."/>
        </authorList>
    </citation>
    <scope>NUCLEOTIDE SEQUENCE [LARGE SCALE GENOMIC DNA]</scope>
    <source>
        <strain evidence="1 2">WB01_CNA04</strain>
    </source>
</reference>
<accession>A0A6N7X6P7</accession>
<evidence type="ECO:0000313" key="2">
    <source>
        <dbReference type="Proteomes" id="UP000434342"/>
    </source>
</evidence>
<sequence length="204" mass="23379">MADSFFIDYYRPQWTSEGYKAMCLERSGNSLANRLRHFITAPNWNRQRRMFREFLECELELCDARPYLEGGEFDHDAFYCAGSDQTWNVIDNKGLDSVYFLANVPDERKKIALSASFGRTSLGYRVGVAVAESDEGLDCDPSLFGSEHTAPFLSRFGPRFPPQSPYRSLLLDKTQTPERLVEWRLVAERAIDASLEFADEMETA</sequence>
<name>A0A6N7X6P7_9ACTN</name>
<gene>
    <name evidence="1" type="ORF">FYJ69_04825</name>
</gene>
<dbReference type="Proteomes" id="UP000434342">
    <property type="component" value="Unassembled WGS sequence"/>
</dbReference>
<evidence type="ECO:0000313" key="1">
    <source>
        <dbReference type="EMBL" id="MST60236.1"/>
    </source>
</evidence>
<dbReference type="EMBL" id="VUND01000002">
    <property type="protein sequence ID" value="MST60236.1"/>
    <property type="molecule type" value="Genomic_DNA"/>
</dbReference>
<dbReference type="AlphaFoldDB" id="A0A6N7X6P7"/>
<protein>
    <submittedName>
        <fullName evidence="1">Uncharacterized protein</fullName>
    </submittedName>
</protein>
<dbReference type="RefSeq" id="WP_154540622.1">
    <property type="nucleotide sequence ID" value="NZ_VUND01000002.1"/>
</dbReference>
<organism evidence="1 2">
    <name type="scientific">Parafannyhessea umbonata</name>
    <dbReference type="NCBI Taxonomy" id="604330"/>
    <lineage>
        <taxon>Bacteria</taxon>
        <taxon>Bacillati</taxon>
        <taxon>Actinomycetota</taxon>
        <taxon>Coriobacteriia</taxon>
        <taxon>Coriobacteriales</taxon>
        <taxon>Atopobiaceae</taxon>
        <taxon>Parafannyhessea</taxon>
    </lineage>
</organism>
<proteinExistence type="predicted"/>